<dbReference type="PANTHER" id="PTHR47018">
    <property type="entry name" value="CXC DOMAIN-CONTAINING PROTEIN-RELATED"/>
    <property type="match status" value="1"/>
</dbReference>
<organism evidence="2 3">
    <name type="scientific">Plakobranchus ocellatus</name>
    <dbReference type="NCBI Taxonomy" id="259542"/>
    <lineage>
        <taxon>Eukaryota</taxon>
        <taxon>Metazoa</taxon>
        <taxon>Spiralia</taxon>
        <taxon>Lophotrochozoa</taxon>
        <taxon>Mollusca</taxon>
        <taxon>Gastropoda</taxon>
        <taxon>Heterobranchia</taxon>
        <taxon>Euthyneura</taxon>
        <taxon>Panpulmonata</taxon>
        <taxon>Sacoglossa</taxon>
        <taxon>Placobranchoidea</taxon>
        <taxon>Plakobranchidae</taxon>
        <taxon>Plakobranchus</taxon>
    </lineage>
</organism>
<evidence type="ECO:0000313" key="3">
    <source>
        <dbReference type="Proteomes" id="UP000735302"/>
    </source>
</evidence>
<dbReference type="EMBL" id="BLXT01003748">
    <property type="protein sequence ID" value="GFO05447.1"/>
    <property type="molecule type" value="Genomic_DNA"/>
</dbReference>
<dbReference type="PANTHER" id="PTHR47018:SF4">
    <property type="match status" value="1"/>
</dbReference>
<gene>
    <name evidence="2" type="ORF">PoB_003195200</name>
</gene>
<protein>
    <submittedName>
        <fullName evidence="2">Uncharacterized protein</fullName>
    </submittedName>
</protein>
<sequence length="652" mass="72989">MVIELLCLRPQRLCGNSSKEPCGRRGDQDSSALPQKKGGFHLPEKHSKVTNRAVGHSVPMFMAFEADFLGSCNLEISTLFKSTLSAVDNLDHNPSSTTSHGAFHGTGISLFQNRETESDGIIRHMSEVQPDEHIHTKQIPPLPETYTTLPPVRAKQDPTIPPTQITLSSDCELVSTAVEEEKKWQNNTGRLLFLSEGVQSIHDPISLAAFHSNQEPSRDFEVTIGSLLPLFPDDSKSVAMIRHAMCVVKQAVHHLNPGQVPVLTLDQPLFAIAKQIQWNWPNDYREDKFVMLLGGLHLEMASLAAIGDLLGGSGWTHALTQANIATPGTAESFLKTAHVTRTRHAHQVTASALSILLHTAYDAYSCEESEPKSFDEWCVNRSKTSPQFQYWLIIMQLELLVLEYVRSLRDSKFSLYVAVLSKLAPWFFALDHTHYSRWVPIHIRDMMILKEQHPDIAVEFSKGGFVVHKTKRPFSVIAIDQAHEQNNKVEKGDGGAVGLLQNPKALLRWMVTGPELARIIEEFEVNCLDGGTGKASTTNLKHHEHTASEVGALIQVFEEMGNPFMEESEDLLVLNSRDIADPAIVQSVRSIEKTGQDQYDKYMTERVIERTTSVFDPISKNGMILYRPILKFREGPILKLLIHIEIMIANQR</sequence>
<accession>A0AAV4AEM5</accession>
<comment type="caution">
    <text evidence="2">The sequence shown here is derived from an EMBL/GenBank/DDBJ whole genome shotgun (WGS) entry which is preliminary data.</text>
</comment>
<dbReference type="Proteomes" id="UP000735302">
    <property type="component" value="Unassembled WGS sequence"/>
</dbReference>
<dbReference type="AlphaFoldDB" id="A0AAV4AEM5"/>
<keyword evidence="3" id="KW-1185">Reference proteome</keyword>
<evidence type="ECO:0000313" key="2">
    <source>
        <dbReference type="EMBL" id="GFO05447.1"/>
    </source>
</evidence>
<proteinExistence type="predicted"/>
<name>A0AAV4AEM5_9GAST</name>
<feature type="region of interest" description="Disordered" evidence="1">
    <location>
        <begin position="17"/>
        <end position="43"/>
    </location>
</feature>
<evidence type="ECO:0000256" key="1">
    <source>
        <dbReference type="SAM" id="MobiDB-lite"/>
    </source>
</evidence>
<reference evidence="2 3" key="1">
    <citation type="journal article" date="2021" name="Elife">
        <title>Chloroplast acquisition without the gene transfer in kleptoplastic sea slugs, Plakobranchus ocellatus.</title>
        <authorList>
            <person name="Maeda T."/>
            <person name="Takahashi S."/>
            <person name="Yoshida T."/>
            <person name="Shimamura S."/>
            <person name="Takaki Y."/>
            <person name="Nagai Y."/>
            <person name="Toyoda A."/>
            <person name="Suzuki Y."/>
            <person name="Arimoto A."/>
            <person name="Ishii H."/>
            <person name="Satoh N."/>
            <person name="Nishiyama T."/>
            <person name="Hasebe M."/>
            <person name="Maruyama T."/>
            <person name="Minagawa J."/>
            <person name="Obokata J."/>
            <person name="Shigenobu S."/>
        </authorList>
    </citation>
    <scope>NUCLEOTIDE SEQUENCE [LARGE SCALE GENOMIC DNA]</scope>
</reference>